<organism evidence="2 3">
    <name type="scientific">Caballeronia novacaledonica</name>
    <dbReference type="NCBI Taxonomy" id="1544861"/>
    <lineage>
        <taxon>Bacteria</taxon>
        <taxon>Pseudomonadati</taxon>
        <taxon>Pseudomonadota</taxon>
        <taxon>Betaproteobacteria</taxon>
        <taxon>Burkholderiales</taxon>
        <taxon>Burkholderiaceae</taxon>
        <taxon>Caballeronia</taxon>
    </lineage>
</organism>
<comment type="caution">
    <text evidence="2">The sequence shown here is derived from an EMBL/GenBank/DDBJ whole genome shotgun (WGS) entry which is preliminary data.</text>
</comment>
<dbReference type="Gene3D" id="3.10.290.30">
    <property type="entry name" value="MM3350-like"/>
    <property type="match status" value="1"/>
</dbReference>
<feature type="domain" description="Plasmid pRiA4b Orf3-like" evidence="1">
    <location>
        <begin position="38"/>
        <end position="205"/>
    </location>
</feature>
<dbReference type="EMBL" id="BPUS01000068">
    <property type="protein sequence ID" value="GJH31064.1"/>
    <property type="molecule type" value="Genomic_DNA"/>
</dbReference>
<dbReference type="Pfam" id="PF07929">
    <property type="entry name" value="PRiA4_ORF3"/>
    <property type="match status" value="1"/>
</dbReference>
<dbReference type="PANTHER" id="PTHR41878:SF1">
    <property type="entry name" value="TNPR PROTEIN"/>
    <property type="match status" value="1"/>
</dbReference>
<dbReference type="SUPFAM" id="SSF159941">
    <property type="entry name" value="MM3350-like"/>
    <property type="match status" value="1"/>
</dbReference>
<dbReference type="InterPro" id="IPR024047">
    <property type="entry name" value="MM3350-like_sf"/>
</dbReference>
<name>A0AA37MVR0_9BURK</name>
<sequence>MAPDAGCTHRAASRLTINPMVQPRKPAVRLVKAPVPDYVLRVELKYIKPAIWRRIIVPGSIRLGKLHVMLQLAMGWEGGHLHEFVFGETNYGEPDDFGFQSDLPMLNEARVTLAKALGGLKSFTYIYDYGDNWQHRIKVEKALVPDPDMRRPLCLDGQNACPPEDVGGVPGYADFLEAITDPMHEEHDHFLEWCGGSFDPAAFDLVLTNQRLSELKF</sequence>
<evidence type="ECO:0000313" key="2">
    <source>
        <dbReference type="EMBL" id="GJH31064.1"/>
    </source>
</evidence>
<protein>
    <submittedName>
        <fullName evidence="2">Plasmid pRiA4b ORF-3 family protein</fullName>
    </submittedName>
</protein>
<dbReference type="PANTHER" id="PTHR41878">
    <property type="entry name" value="LEXA REPRESSOR-RELATED"/>
    <property type="match status" value="1"/>
</dbReference>
<dbReference type="AlphaFoldDB" id="A0AA37MVR0"/>
<reference evidence="2" key="1">
    <citation type="submission" date="2022-09" db="EMBL/GenBank/DDBJ databases">
        <title>Isolation and characterization of 3-chlorobenzoate degrading bacteria from soils in Shizuoka.</title>
        <authorList>
            <person name="Ifat A."/>
            <person name="Ogawa N."/>
            <person name="Kimbara K."/>
            <person name="Moriuchi R."/>
            <person name="Dohra H."/>
            <person name="Shintani M."/>
        </authorList>
    </citation>
    <scope>NUCLEOTIDE SEQUENCE</scope>
    <source>
        <strain evidence="2">19CS4-2</strain>
    </source>
</reference>
<evidence type="ECO:0000259" key="1">
    <source>
        <dbReference type="Pfam" id="PF07929"/>
    </source>
</evidence>
<gene>
    <name evidence="2" type="ORF">CBA19CS42_41130</name>
</gene>
<accession>A0AA37MVR0</accession>
<evidence type="ECO:0000313" key="3">
    <source>
        <dbReference type="Proteomes" id="UP001055111"/>
    </source>
</evidence>
<dbReference type="InterPro" id="IPR012912">
    <property type="entry name" value="Plasmid_pRiA4b_Orf3-like"/>
</dbReference>
<dbReference type="Proteomes" id="UP001055111">
    <property type="component" value="Unassembled WGS sequence"/>
</dbReference>
<proteinExistence type="predicted"/>